<evidence type="ECO:0000313" key="2">
    <source>
        <dbReference type="Proteomes" id="UP000245698"/>
    </source>
</evidence>
<protein>
    <submittedName>
        <fullName evidence="1">Uncharacterized protein</fullName>
    </submittedName>
</protein>
<dbReference type="Proteomes" id="UP000245698">
    <property type="component" value="Unassembled WGS sequence"/>
</dbReference>
<name>A0A2P9AJP7_9HYPH</name>
<gene>
    <name evidence="1" type="ORF">BQ8482_190090</name>
</gene>
<sequence>MTHRSLSSGCPADRNDGKVDLRPGNLIDIVGPDIESDMLDDLDDLRIVVACEPDGAEILVTDMAAVARNLGGETHRCGGLGVVGPAAAIGDHLGIVKLGEVLAEIGVGGKAVAAAIDLGDRQSDALARRRGKAALGKRSGQSEIAFQRSRAIGNEPEEVWDDAELLLDGMQYRLRRSRRGLYGRGRRDTGHRHSFPLISFAAKHGPFHLLDLDVIFATNPSIFREKYGSPRGHVAFRRRGGGRQPFGRRTPL</sequence>
<evidence type="ECO:0000313" key="1">
    <source>
        <dbReference type="EMBL" id="SJM31360.1"/>
    </source>
</evidence>
<reference evidence="2" key="1">
    <citation type="submission" date="2016-12" db="EMBL/GenBank/DDBJ databases">
        <authorList>
            <person name="Brunel B."/>
        </authorList>
    </citation>
    <scope>NUCLEOTIDE SEQUENCE [LARGE SCALE GENOMIC DNA]</scope>
</reference>
<dbReference type="EMBL" id="FUIG01000025">
    <property type="protein sequence ID" value="SJM31360.1"/>
    <property type="molecule type" value="Genomic_DNA"/>
</dbReference>
<organism evidence="1 2">
    <name type="scientific">Mesorhizobium delmotii</name>
    <dbReference type="NCBI Taxonomy" id="1631247"/>
    <lineage>
        <taxon>Bacteria</taxon>
        <taxon>Pseudomonadati</taxon>
        <taxon>Pseudomonadota</taxon>
        <taxon>Alphaproteobacteria</taxon>
        <taxon>Hyphomicrobiales</taxon>
        <taxon>Phyllobacteriaceae</taxon>
        <taxon>Mesorhizobium</taxon>
    </lineage>
</organism>
<keyword evidence="2" id="KW-1185">Reference proteome</keyword>
<dbReference type="AlphaFoldDB" id="A0A2P9AJP7"/>
<proteinExistence type="predicted"/>
<accession>A0A2P9AJP7</accession>